<feature type="transmembrane region" description="Helical" evidence="1">
    <location>
        <begin position="60"/>
        <end position="83"/>
    </location>
</feature>
<keyword evidence="3" id="KW-1185">Reference proteome</keyword>
<dbReference type="RefSeq" id="WP_190998852.1">
    <property type="nucleotide sequence ID" value="NZ_JACXSI010000032.1"/>
</dbReference>
<comment type="caution">
    <text evidence="2">The sequence shown here is derived from an EMBL/GenBank/DDBJ whole genome shotgun (WGS) entry which is preliminary data.</text>
</comment>
<organism evidence="2 3">
    <name type="scientific">Peribacillus faecalis</name>
    <dbReference type="NCBI Taxonomy" id="2772559"/>
    <lineage>
        <taxon>Bacteria</taxon>
        <taxon>Bacillati</taxon>
        <taxon>Bacillota</taxon>
        <taxon>Bacilli</taxon>
        <taxon>Bacillales</taxon>
        <taxon>Bacillaceae</taxon>
        <taxon>Peribacillus</taxon>
    </lineage>
</organism>
<gene>
    <name evidence="2" type="ORF">IEO70_13265</name>
</gene>
<sequence>MMVIIAALLVITIGVAIFFSIRRPKDFTFKLWGTVTMFVFAPLLTFLVGTLYGISEGSGFAGAAVFMVMAPILFVVGIILFVMGMKYT</sequence>
<protein>
    <recommendedName>
        <fullName evidence="4">YesK-like protein</fullName>
    </recommendedName>
</protein>
<dbReference type="Proteomes" id="UP000602076">
    <property type="component" value="Unassembled WGS sequence"/>
</dbReference>
<evidence type="ECO:0008006" key="4">
    <source>
        <dbReference type="Google" id="ProtNLM"/>
    </source>
</evidence>
<keyword evidence="1" id="KW-0812">Transmembrane</keyword>
<reference evidence="2" key="1">
    <citation type="submission" date="2020-09" db="EMBL/GenBank/DDBJ databases">
        <title>Bacillus faecalis sp. nov., a moderately halophilic bacterium isolated from cow faeces.</title>
        <authorList>
            <person name="Jiang L."/>
            <person name="Lee J."/>
        </authorList>
    </citation>
    <scope>NUCLEOTIDE SEQUENCE</scope>
    <source>
        <strain evidence="2">AGMB 02131</strain>
    </source>
</reference>
<proteinExistence type="predicted"/>
<name>A0A927D0H4_9BACI</name>
<keyword evidence="1" id="KW-1133">Transmembrane helix</keyword>
<evidence type="ECO:0000313" key="3">
    <source>
        <dbReference type="Proteomes" id="UP000602076"/>
    </source>
</evidence>
<evidence type="ECO:0000313" key="2">
    <source>
        <dbReference type="EMBL" id="MBD3109315.1"/>
    </source>
</evidence>
<accession>A0A927D0H4</accession>
<evidence type="ECO:0000256" key="1">
    <source>
        <dbReference type="SAM" id="Phobius"/>
    </source>
</evidence>
<dbReference type="EMBL" id="JACXSI010000032">
    <property type="protein sequence ID" value="MBD3109315.1"/>
    <property type="molecule type" value="Genomic_DNA"/>
</dbReference>
<feature type="transmembrane region" description="Helical" evidence="1">
    <location>
        <begin position="34"/>
        <end position="54"/>
    </location>
</feature>
<dbReference type="AlphaFoldDB" id="A0A927D0H4"/>
<feature type="transmembrane region" description="Helical" evidence="1">
    <location>
        <begin position="6"/>
        <end position="22"/>
    </location>
</feature>
<keyword evidence="1" id="KW-0472">Membrane</keyword>